<evidence type="ECO:0000313" key="3">
    <source>
        <dbReference type="EMBL" id="CDF34628.1"/>
    </source>
</evidence>
<sequence>MPCRAAFFSKLETFFINTFQTETLVSKGSWSLSSFRLFVFQCVQNCYSIRMICEVLLPKTSSVLHYPHSPQVSPPPAAPLPAAPLPAAPLPAVPPPPTITLPLPRNSCTSTKPLSIMASAIGVATSHDFQFFAEIIDAFKAAGASAHGDNPQHMQVTPFVNAMTMFLRVFDAFSNPFFSDVVKKDVEGNIKKLRTAAIKHSASTLENVLDEEAKDPKLRKLIKSESGAGAESGTVALLWTKRTMQFVIGLLQQLVDDSKVTLSTASRKSYAASLKYCHNFITKGIFDTGLRFAPSRESFYKNLAGGSDDTSRVTPALAEFLGVFQPQLEGVVAMYKAKNLEPYIK</sequence>
<dbReference type="Gene3D" id="1.10.3520.10">
    <property type="entry name" value="Glycolipid transfer protein"/>
    <property type="match status" value="1"/>
</dbReference>
<dbReference type="Gramene" id="CDF34628">
    <property type="protein sequence ID" value="CDF34628"/>
    <property type="gene ID" value="CHC_T00003276001"/>
</dbReference>
<dbReference type="Pfam" id="PF08718">
    <property type="entry name" value="GLTP"/>
    <property type="match status" value="1"/>
</dbReference>
<dbReference type="EMBL" id="HG001703">
    <property type="protein sequence ID" value="CDF34628.1"/>
    <property type="molecule type" value="Genomic_DNA"/>
</dbReference>
<dbReference type="OrthoDB" id="2478at2759"/>
<organism evidence="3 4">
    <name type="scientific">Chondrus crispus</name>
    <name type="common">Carrageen Irish moss</name>
    <name type="synonym">Polymorpha crispa</name>
    <dbReference type="NCBI Taxonomy" id="2769"/>
    <lineage>
        <taxon>Eukaryota</taxon>
        <taxon>Rhodophyta</taxon>
        <taxon>Florideophyceae</taxon>
        <taxon>Rhodymeniophycidae</taxon>
        <taxon>Gigartinales</taxon>
        <taxon>Gigartinaceae</taxon>
        <taxon>Chondrus</taxon>
    </lineage>
</organism>
<evidence type="ECO:0000259" key="2">
    <source>
        <dbReference type="Pfam" id="PF08718"/>
    </source>
</evidence>
<dbReference type="SUPFAM" id="SSF110004">
    <property type="entry name" value="Glycolipid transfer protein, GLTP"/>
    <property type="match status" value="1"/>
</dbReference>
<evidence type="ECO:0000256" key="1">
    <source>
        <dbReference type="ARBA" id="ARBA00022448"/>
    </source>
</evidence>
<protein>
    <recommendedName>
        <fullName evidence="2">Glycolipid transfer protein domain-containing protein</fullName>
    </recommendedName>
</protein>
<keyword evidence="4" id="KW-1185">Reference proteome</keyword>
<accession>R7QA30</accession>
<keyword evidence="1" id="KW-0813">Transport</keyword>
<dbReference type="AlphaFoldDB" id="R7QA30"/>
<dbReference type="KEGG" id="ccp:CHC_T00003276001"/>
<dbReference type="GO" id="GO:1902388">
    <property type="term" value="F:ceramide 1-phosphate transfer activity"/>
    <property type="evidence" value="ECO:0007669"/>
    <property type="project" value="TreeGrafter"/>
</dbReference>
<dbReference type="InterPro" id="IPR036497">
    <property type="entry name" value="GLTP_sf"/>
</dbReference>
<dbReference type="GO" id="GO:0005829">
    <property type="term" value="C:cytosol"/>
    <property type="evidence" value="ECO:0007669"/>
    <property type="project" value="TreeGrafter"/>
</dbReference>
<dbReference type="STRING" id="2769.R7QA30"/>
<dbReference type="PANTHER" id="PTHR10219:SF25">
    <property type="entry name" value="PLECKSTRIN HOMOLOGY DOMAIN-CONTAINING FAMILY A MEMBER 8"/>
    <property type="match status" value="1"/>
</dbReference>
<dbReference type="RefSeq" id="XP_005714447.1">
    <property type="nucleotide sequence ID" value="XM_005714390.1"/>
</dbReference>
<proteinExistence type="predicted"/>
<feature type="domain" description="Glycolipid transfer protein" evidence="2">
    <location>
        <begin position="155"/>
        <end position="304"/>
    </location>
</feature>
<evidence type="ECO:0000313" key="4">
    <source>
        <dbReference type="Proteomes" id="UP000012073"/>
    </source>
</evidence>
<name>R7QA30_CHOCR</name>
<dbReference type="PhylomeDB" id="R7QA30"/>
<dbReference type="PANTHER" id="PTHR10219">
    <property type="entry name" value="GLYCOLIPID TRANSFER PROTEIN-RELATED"/>
    <property type="match status" value="1"/>
</dbReference>
<dbReference type="GO" id="GO:0016020">
    <property type="term" value="C:membrane"/>
    <property type="evidence" value="ECO:0007669"/>
    <property type="project" value="TreeGrafter"/>
</dbReference>
<dbReference type="InterPro" id="IPR014830">
    <property type="entry name" value="Glycolipid_transfer_prot_dom"/>
</dbReference>
<dbReference type="GeneID" id="17322174"/>
<dbReference type="Proteomes" id="UP000012073">
    <property type="component" value="Unassembled WGS sequence"/>
</dbReference>
<gene>
    <name evidence="3" type="ORF">CHC_T00003276001</name>
</gene>
<dbReference type="GO" id="GO:1902387">
    <property type="term" value="F:ceramide 1-phosphate binding"/>
    <property type="evidence" value="ECO:0007669"/>
    <property type="project" value="TreeGrafter"/>
</dbReference>
<reference evidence="4" key="1">
    <citation type="journal article" date="2013" name="Proc. Natl. Acad. Sci. U.S.A.">
        <title>Genome structure and metabolic features in the red seaweed Chondrus crispus shed light on evolution of the Archaeplastida.</title>
        <authorList>
            <person name="Collen J."/>
            <person name="Porcel B."/>
            <person name="Carre W."/>
            <person name="Ball S.G."/>
            <person name="Chaparro C."/>
            <person name="Tonon T."/>
            <person name="Barbeyron T."/>
            <person name="Michel G."/>
            <person name="Noel B."/>
            <person name="Valentin K."/>
            <person name="Elias M."/>
            <person name="Artiguenave F."/>
            <person name="Arun A."/>
            <person name="Aury J.M."/>
            <person name="Barbosa-Neto J.F."/>
            <person name="Bothwell J.H."/>
            <person name="Bouget F.Y."/>
            <person name="Brillet L."/>
            <person name="Cabello-Hurtado F."/>
            <person name="Capella-Gutierrez S."/>
            <person name="Charrier B."/>
            <person name="Cladiere L."/>
            <person name="Cock J.M."/>
            <person name="Coelho S.M."/>
            <person name="Colleoni C."/>
            <person name="Czjzek M."/>
            <person name="Da Silva C."/>
            <person name="Delage L."/>
            <person name="Denoeud F."/>
            <person name="Deschamps P."/>
            <person name="Dittami S.M."/>
            <person name="Gabaldon T."/>
            <person name="Gachon C.M."/>
            <person name="Groisillier A."/>
            <person name="Herve C."/>
            <person name="Jabbari K."/>
            <person name="Katinka M."/>
            <person name="Kloareg B."/>
            <person name="Kowalczyk N."/>
            <person name="Labadie K."/>
            <person name="Leblanc C."/>
            <person name="Lopez P.J."/>
            <person name="McLachlan D.H."/>
            <person name="Meslet-Cladiere L."/>
            <person name="Moustafa A."/>
            <person name="Nehr Z."/>
            <person name="Nyvall Collen P."/>
            <person name="Panaud O."/>
            <person name="Partensky F."/>
            <person name="Poulain J."/>
            <person name="Rensing S.A."/>
            <person name="Rousvoal S."/>
            <person name="Samson G."/>
            <person name="Symeonidi A."/>
            <person name="Weissenbach J."/>
            <person name="Zambounis A."/>
            <person name="Wincker P."/>
            <person name="Boyen C."/>
        </authorList>
    </citation>
    <scope>NUCLEOTIDE SEQUENCE [LARGE SCALE GENOMIC DNA]</scope>
    <source>
        <strain evidence="4">cv. Stackhouse</strain>
    </source>
</reference>